<dbReference type="EMBL" id="JAIWQS010000004">
    <property type="protein sequence ID" value="KAJ8767873.1"/>
    <property type="molecule type" value="Genomic_DNA"/>
</dbReference>
<reference evidence="1 2" key="1">
    <citation type="submission" date="2021-09" db="EMBL/GenBank/DDBJ databases">
        <title>Genomic insights and catalytic innovation underlie evolution of tropane alkaloids biosynthesis.</title>
        <authorList>
            <person name="Wang Y.-J."/>
            <person name="Tian T."/>
            <person name="Huang J.-P."/>
            <person name="Huang S.-X."/>
        </authorList>
    </citation>
    <scope>NUCLEOTIDE SEQUENCE [LARGE SCALE GENOMIC DNA]</scope>
    <source>
        <strain evidence="1">KIB-2018</strain>
        <tissue evidence="1">Leaf</tissue>
    </source>
</reference>
<keyword evidence="2" id="KW-1185">Reference proteome</keyword>
<dbReference type="Proteomes" id="UP001159364">
    <property type="component" value="Linkage Group LG04"/>
</dbReference>
<dbReference type="AlphaFoldDB" id="A0AAV8TNV8"/>
<proteinExistence type="predicted"/>
<evidence type="ECO:0000313" key="2">
    <source>
        <dbReference type="Proteomes" id="UP001159364"/>
    </source>
</evidence>
<protein>
    <submittedName>
        <fullName evidence="1">Uncharacterized protein</fullName>
    </submittedName>
</protein>
<sequence>MASGIIGGRGTSAAMRAVWRTTAQKRTAKKSATVTNPTRVSLSSSIRIQIRPQNFTFCHCPRFSPRLVRRELSSLVPLHSAIASACLVSNLPSDVNSSAEGRFVNYVSPI</sequence>
<comment type="caution">
    <text evidence="1">The sequence shown here is derived from an EMBL/GenBank/DDBJ whole genome shotgun (WGS) entry which is preliminary data.</text>
</comment>
<gene>
    <name evidence="1" type="ORF">K2173_020813</name>
</gene>
<evidence type="ECO:0000313" key="1">
    <source>
        <dbReference type="EMBL" id="KAJ8767873.1"/>
    </source>
</evidence>
<name>A0AAV8TNV8_9ROSI</name>
<accession>A0AAV8TNV8</accession>
<organism evidence="1 2">
    <name type="scientific">Erythroxylum novogranatense</name>
    <dbReference type="NCBI Taxonomy" id="1862640"/>
    <lineage>
        <taxon>Eukaryota</taxon>
        <taxon>Viridiplantae</taxon>
        <taxon>Streptophyta</taxon>
        <taxon>Embryophyta</taxon>
        <taxon>Tracheophyta</taxon>
        <taxon>Spermatophyta</taxon>
        <taxon>Magnoliopsida</taxon>
        <taxon>eudicotyledons</taxon>
        <taxon>Gunneridae</taxon>
        <taxon>Pentapetalae</taxon>
        <taxon>rosids</taxon>
        <taxon>fabids</taxon>
        <taxon>Malpighiales</taxon>
        <taxon>Erythroxylaceae</taxon>
        <taxon>Erythroxylum</taxon>
    </lineage>
</organism>